<feature type="compositionally biased region" description="Basic and acidic residues" evidence="5">
    <location>
        <begin position="286"/>
        <end position="298"/>
    </location>
</feature>
<reference evidence="8 9" key="1">
    <citation type="journal article" date="2018" name="Sci. Rep.">
        <title>Genomic signatures of local adaptation to the degree of environmental predictability in rotifers.</title>
        <authorList>
            <person name="Franch-Gras L."/>
            <person name="Hahn C."/>
            <person name="Garcia-Roger E.M."/>
            <person name="Carmona M.J."/>
            <person name="Serra M."/>
            <person name="Gomez A."/>
        </authorList>
    </citation>
    <scope>NUCLEOTIDE SEQUENCE [LARGE SCALE GENOMIC DNA]</scope>
    <source>
        <strain evidence="8">HYR1</strain>
    </source>
</reference>
<dbReference type="AlphaFoldDB" id="A0A3M7QAN7"/>
<accession>A0A3M7QAN7</accession>
<keyword evidence="2 6" id="KW-0812">Transmembrane</keyword>
<evidence type="ECO:0000256" key="4">
    <source>
        <dbReference type="ARBA" id="ARBA00023136"/>
    </source>
</evidence>
<dbReference type="PANTHER" id="PTHR45620:SF1">
    <property type="entry name" value="G-PROTEIN COUPLED RECEPTORS FAMILY 2 PROFILE 2 DOMAIN-CONTAINING PROTEIN"/>
    <property type="match status" value="1"/>
</dbReference>
<evidence type="ECO:0000259" key="7">
    <source>
        <dbReference type="PROSITE" id="PS50261"/>
    </source>
</evidence>
<feature type="compositionally biased region" description="Polar residues" evidence="5">
    <location>
        <begin position="265"/>
        <end position="284"/>
    </location>
</feature>
<evidence type="ECO:0000256" key="2">
    <source>
        <dbReference type="ARBA" id="ARBA00022692"/>
    </source>
</evidence>
<dbReference type="PANTHER" id="PTHR45620">
    <property type="entry name" value="PDF RECEPTOR-LIKE PROTEIN-RELATED"/>
    <property type="match status" value="1"/>
</dbReference>
<dbReference type="InterPro" id="IPR050332">
    <property type="entry name" value="GPCR_2"/>
</dbReference>
<comment type="subcellular location">
    <subcellularLocation>
        <location evidence="1">Membrane</location>
        <topology evidence="1">Multi-pass membrane protein</topology>
    </subcellularLocation>
</comment>
<dbReference type="InterPro" id="IPR017981">
    <property type="entry name" value="GPCR_2-like_7TM"/>
</dbReference>
<evidence type="ECO:0000256" key="1">
    <source>
        <dbReference type="ARBA" id="ARBA00004141"/>
    </source>
</evidence>
<comment type="caution">
    <text evidence="8">The sequence shown here is derived from an EMBL/GenBank/DDBJ whole genome shotgun (WGS) entry which is preliminary data.</text>
</comment>
<dbReference type="Gene3D" id="1.20.1070.10">
    <property type="entry name" value="Rhodopsin 7-helix transmembrane proteins"/>
    <property type="match status" value="1"/>
</dbReference>
<dbReference type="PRINTS" id="PR00249">
    <property type="entry name" value="GPCRSECRETIN"/>
</dbReference>
<dbReference type="GO" id="GO:0017046">
    <property type="term" value="F:peptide hormone binding"/>
    <property type="evidence" value="ECO:0007669"/>
    <property type="project" value="TreeGrafter"/>
</dbReference>
<dbReference type="OrthoDB" id="6022368at2759"/>
<dbReference type="Proteomes" id="UP000276133">
    <property type="component" value="Unassembled WGS sequence"/>
</dbReference>
<name>A0A3M7QAN7_BRAPC</name>
<dbReference type="GO" id="GO:0007166">
    <property type="term" value="P:cell surface receptor signaling pathway"/>
    <property type="evidence" value="ECO:0007669"/>
    <property type="project" value="InterPro"/>
</dbReference>
<gene>
    <name evidence="8" type="ORF">BpHYR1_001604</name>
</gene>
<feature type="domain" description="G-protein coupled receptors family 2 profile 2" evidence="7">
    <location>
        <begin position="1"/>
        <end position="124"/>
    </location>
</feature>
<evidence type="ECO:0000256" key="5">
    <source>
        <dbReference type="SAM" id="MobiDB-lite"/>
    </source>
</evidence>
<dbReference type="InterPro" id="IPR000832">
    <property type="entry name" value="GPCR_2_secretin-like"/>
</dbReference>
<evidence type="ECO:0000256" key="3">
    <source>
        <dbReference type="ARBA" id="ARBA00022989"/>
    </source>
</evidence>
<keyword evidence="4 6" id="KW-0472">Membrane</keyword>
<proteinExistence type="predicted"/>
<dbReference type="GO" id="GO:0008528">
    <property type="term" value="F:G protein-coupled peptide receptor activity"/>
    <property type="evidence" value="ECO:0007669"/>
    <property type="project" value="TreeGrafter"/>
</dbReference>
<dbReference type="GO" id="GO:0007188">
    <property type="term" value="P:adenylate cyclase-modulating G protein-coupled receptor signaling pathway"/>
    <property type="evidence" value="ECO:0007669"/>
    <property type="project" value="TreeGrafter"/>
</dbReference>
<feature type="transmembrane region" description="Helical" evidence="6">
    <location>
        <begin position="64"/>
        <end position="82"/>
    </location>
</feature>
<protein>
    <submittedName>
        <fullName evidence="8">Secretin receptor</fullName>
    </submittedName>
</protein>
<organism evidence="8 9">
    <name type="scientific">Brachionus plicatilis</name>
    <name type="common">Marine rotifer</name>
    <name type="synonym">Brachionus muelleri</name>
    <dbReference type="NCBI Taxonomy" id="10195"/>
    <lineage>
        <taxon>Eukaryota</taxon>
        <taxon>Metazoa</taxon>
        <taxon>Spiralia</taxon>
        <taxon>Gnathifera</taxon>
        <taxon>Rotifera</taxon>
        <taxon>Eurotatoria</taxon>
        <taxon>Monogononta</taxon>
        <taxon>Pseudotrocha</taxon>
        <taxon>Ploima</taxon>
        <taxon>Brachionidae</taxon>
        <taxon>Brachionus</taxon>
    </lineage>
</organism>
<dbReference type="SUPFAM" id="SSF81321">
    <property type="entry name" value="Family A G protein-coupled receptor-like"/>
    <property type="match status" value="1"/>
</dbReference>
<feature type="transmembrane region" description="Helical" evidence="6">
    <location>
        <begin position="20"/>
        <end position="44"/>
    </location>
</feature>
<dbReference type="STRING" id="10195.A0A3M7QAN7"/>
<evidence type="ECO:0000256" key="6">
    <source>
        <dbReference type="SAM" id="Phobius"/>
    </source>
</evidence>
<evidence type="ECO:0000313" key="8">
    <source>
        <dbReference type="EMBL" id="RNA08048.1"/>
    </source>
</evidence>
<keyword evidence="8" id="KW-0675">Receptor</keyword>
<dbReference type="PROSITE" id="PS50261">
    <property type="entry name" value="G_PROTEIN_RECEP_F2_4"/>
    <property type="match status" value="1"/>
</dbReference>
<feature type="compositionally biased region" description="Low complexity" evidence="5">
    <location>
        <begin position="243"/>
        <end position="259"/>
    </location>
</feature>
<keyword evidence="9" id="KW-1185">Reference proteome</keyword>
<evidence type="ECO:0000313" key="9">
    <source>
        <dbReference type="Proteomes" id="UP000276133"/>
    </source>
</evidence>
<sequence>MTNLNLKFFRCWNTETSFSYLYVVPQVLLIFLNFGLFINIVRILRNKLRKNRLTESKHYRFKKLAKSTLILLPLFSIYYIAFSIWQPFVRRKLPVELELIRLYFEIICSSFQGLAISLIYGFFNSEVRNEVISQIERKLLLRYPNMRRLSTMLARDRNSCASLGNDRFRASHKFKESKIRKIAKTYSVKEDDKNDQNNNIICMTGDDKKKSETNRKKVVLNLDSDTNKKQRSSIFNRRKKESNSTITSSLASSKGSKGTIRFDSIDTNNLNNMGEDSETLTRPNSSHKEGNYELTEPKANKKFSYVDLNEKNPDEHINLIEH</sequence>
<feature type="transmembrane region" description="Helical" evidence="6">
    <location>
        <begin position="102"/>
        <end position="123"/>
    </location>
</feature>
<dbReference type="Pfam" id="PF00002">
    <property type="entry name" value="7tm_2"/>
    <property type="match status" value="1"/>
</dbReference>
<dbReference type="EMBL" id="REGN01006867">
    <property type="protein sequence ID" value="RNA08048.1"/>
    <property type="molecule type" value="Genomic_DNA"/>
</dbReference>
<feature type="region of interest" description="Disordered" evidence="5">
    <location>
        <begin position="224"/>
        <end position="298"/>
    </location>
</feature>
<keyword evidence="3 6" id="KW-1133">Transmembrane helix</keyword>
<dbReference type="GO" id="GO:0005886">
    <property type="term" value="C:plasma membrane"/>
    <property type="evidence" value="ECO:0007669"/>
    <property type="project" value="TreeGrafter"/>
</dbReference>